<dbReference type="OrthoDB" id="8610356at2"/>
<evidence type="ECO:0000313" key="2">
    <source>
        <dbReference type="Proteomes" id="UP000000276"/>
    </source>
</evidence>
<accession>D9QDV0</accession>
<reference evidence="1 2" key="1">
    <citation type="journal article" date="2011" name="J. Bacteriol.">
        <title>Complete genome sequence of Corynebacterium pseudotuberculosis I19, a strain isolated from a cow in Israel with bovine mastitis.</title>
        <authorList>
            <consortium name="Consortium: Rede Paraense de Genomica e Proteomica (RPGP)"/>
            <person name="Silva A."/>
            <person name="Schneider M.P."/>
            <person name="Cerdeira L."/>
            <person name="Barbosa M.S."/>
            <person name="Ramos R.T."/>
            <person name="Carneiro A.R."/>
            <person name="Santos R."/>
            <person name="Lima M."/>
            <person name="D'Afonseca V."/>
            <person name="Almeida S.S."/>
            <person name="Santos A.R."/>
            <person name="Soares S.C."/>
            <person name="Pinto A.C."/>
            <person name="Ali A."/>
            <person name="Dorella F.A."/>
            <person name="Rocha F."/>
            <person name="de Abreu V.A."/>
            <person name="Trost E."/>
            <person name="Tauch A."/>
            <person name="Shpigel N."/>
            <person name="Miyoshi A."/>
            <person name="Azevedo V."/>
        </authorList>
    </citation>
    <scope>NUCLEOTIDE SEQUENCE [LARGE SCALE GENOMIC DNA]</scope>
    <source>
        <strain evidence="1 2">C231</strain>
    </source>
</reference>
<name>D9QDV0_CORP2</name>
<organism evidence="1 2">
    <name type="scientific">Corynebacterium pseudotuberculosis (strain C231)</name>
    <dbReference type="NCBI Taxonomy" id="681645"/>
    <lineage>
        <taxon>Bacteria</taxon>
        <taxon>Bacillati</taxon>
        <taxon>Actinomycetota</taxon>
        <taxon>Actinomycetes</taxon>
        <taxon>Mycobacteriales</taxon>
        <taxon>Corynebacteriaceae</taxon>
        <taxon>Corynebacterium</taxon>
    </lineage>
</organism>
<evidence type="ECO:0000313" key="1">
    <source>
        <dbReference type="EMBL" id="ADL09673.2"/>
    </source>
</evidence>
<dbReference type="EMBL" id="CP001829">
    <property type="protein sequence ID" value="ADL09673.2"/>
    <property type="molecule type" value="Genomic_DNA"/>
</dbReference>
<keyword evidence="2" id="KW-1185">Reference proteome</keyword>
<dbReference type="PATRIC" id="fig|681645.3.peg.182"/>
<sequence>MLSLHCSVQNSEFIKWELVILEFKEDIFPEHKDKIGGLVQFVNLPYESAVEYAWDQLNVNQGTTRKFPSRYDLTVKSGDFVNAIPQGGRVFITVETENPRWIAVMGVNELADSAIAFLPRNRAFGGLIFPIVKNSEVVSVSQASDYNSCSFDYSKLDYPWGGYFGEGDFYINPARLSIFCENVEGWHFERSSNDERGENDVIFDFEEPEFYSCRLKKERFNPDMMLRYLDRLDIRLRDLNFYSGRMTILQRAD</sequence>
<dbReference type="HOGENOM" id="CLU_1097176_0_0_11"/>
<gene>
    <name evidence="1" type="ORF">CPC231_00905</name>
</gene>
<proteinExistence type="predicted"/>
<dbReference type="KEGG" id="cpq:CPC231_00905"/>
<dbReference type="AlphaFoldDB" id="D9QDV0"/>
<dbReference type="Proteomes" id="UP000000276">
    <property type="component" value="Chromosome"/>
</dbReference>
<protein>
    <submittedName>
        <fullName evidence="1">Uncharacterized protein</fullName>
    </submittedName>
</protein>
<dbReference type="eggNOG" id="ENOG5031KV2">
    <property type="taxonomic scope" value="Bacteria"/>
</dbReference>
<reference evidence="1 2" key="2">
    <citation type="journal article" date="2011" name="PLoS ONE">
        <title>Evidence for reductive genome evolution and lateral acquisition of virulence functions in two Corynebacterium pseudotuberculosis strains.</title>
        <authorList>
            <person name="Ruiz J.C."/>
            <person name="D'Afonseca V."/>
            <person name="Silva A."/>
            <person name="Ali A."/>
            <person name="Pinto A.C."/>
            <person name="Santos A.R."/>
            <person name="Rocha A.A."/>
            <person name="Lopes D.O."/>
            <person name="Dorella F.A."/>
            <person name="Pacheco L.G."/>
            <person name="Costa M.P."/>
            <person name="Turk M.Z."/>
            <person name="Seyffert N."/>
            <person name="Moraes P.M."/>
            <person name="Soares S.C."/>
            <person name="Almeida S.S."/>
            <person name="Castro T.L."/>
            <person name="Abreu V.A."/>
            <person name="Trost E."/>
            <person name="Baumbach J."/>
            <person name="Tauch A."/>
            <person name="Schneider M.P."/>
            <person name="McCulloch J."/>
            <person name="Cerdeira L.T."/>
            <person name="Ramos R.T."/>
            <person name="Zerlotini A."/>
            <person name="Dominitini A."/>
            <person name="Resende D.M."/>
            <person name="Coser E.M."/>
            <person name="Oliveira L.M."/>
            <person name="Pedrosa A.L."/>
            <person name="Vieira C.U."/>
            <person name="Guimaraes C.T."/>
            <person name="Bartholomeu D.C."/>
            <person name="Oliveira D.M."/>
            <person name="Santos F.R."/>
            <person name="Rabelo E.M."/>
            <person name="Lobo F.P."/>
            <person name="Franco G.R."/>
            <person name="Costa A.F."/>
            <person name="Castro I.M."/>
            <person name="Dias S.R."/>
            <person name="Ferro J.A."/>
            <person name="Ortega J.M."/>
            <person name="Paiva L.V."/>
            <person name="Goulart L.R."/>
            <person name="Almeida J.F."/>
            <person name="Ferro M.I."/>
            <person name="Carneiro N.P."/>
            <person name="Falcao P.R."/>
            <person name="Grynberg P."/>
            <person name="Teixeira S.M."/>
            <person name="Brommonschenkel S."/>
            <person name="Oliveira S.C."/>
            <person name="Meyer R."/>
            <person name="Moore R.J."/>
            <person name="Miyoshi A."/>
            <person name="Oliveira G.C."/>
            <person name="Azevedo V."/>
        </authorList>
    </citation>
    <scope>NUCLEOTIDE SEQUENCE [LARGE SCALE GENOMIC DNA]</scope>
    <source>
        <strain evidence="1 2">C231</strain>
    </source>
</reference>
<dbReference type="STRING" id="681645.CpC231_0178"/>